<keyword evidence="4 6" id="KW-0274">FAD</keyword>
<dbReference type="SUPFAM" id="SSF51905">
    <property type="entry name" value="FAD/NAD(P)-binding domain"/>
    <property type="match status" value="1"/>
</dbReference>
<evidence type="ECO:0000256" key="5">
    <source>
        <dbReference type="PIRSR" id="PIRSR000137-1"/>
    </source>
</evidence>
<feature type="active site" description="Proton acceptor" evidence="5">
    <location>
        <position position="519"/>
    </location>
</feature>
<evidence type="ECO:0000256" key="6">
    <source>
        <dbReference type="PIRSR" id="PIRSR000137-2"/>
    </source>
</evidence>
<dbReference type="PIRSF" id="PIRSF000137">
    <property type="entry name" value="Alcohol_oxidase"/>
    <property type="match status" value="1"/>
</dbReference>
<dbReference type="GO" id="GO:0016614">
    <property type="term" value="F:oxidoreductase activity, acting on CH-OH group of donors"/>
    <property type="evidence" value="ECO:0007669"/>
    <property type="project" value="InterPro"/>
</dbReference>
<dbReference type="EMBL" id="CP138588">
    <property type="protein sequence ID" value="WPH03044.1"/>
    <property type="molecule type" value="Genomic_DNA"/>
</dbReference>
<feature type="domain" description="Glucose-methanol-choline oxidoreductase N-terminal" evidence="7">
    <location>
        <begin position="237"/>
        <end position="251"/>
    </location>
</feature>
<dbReference type="Pfam" id="PF05199">
    <property type="entry name" value="GMC_oxred_C"/>
    <property type="match status" value="1"/>
</dbReference>
<feature type="binding site" evidence="6">
    <location>
        <begin position="22"/>
        <end position="23"/>
    </location>
    <ligand>
        <name>FAD</name>
        <dbReference type="ChEBI" id="CHEBI:57692"/>
    </ligand>
</feature>
<reference evidence="8 9" key="1">
    <citation type="submission" date="2023-11" db="EMBL/GenBank/DDBJ databases">
        <title>An acidophilic fungus is an integral part of prey digestion in a carnivorous sundew plant.</title>
        <authorList>
            <person name="Tsai I.J."/>
        </authorList>
    </citation>
    <scope>NUCLEOTIDE SEQUENCE [LARGE SCALE GENOMIC DNA]</scope>
    <source>
        <strain evidence="8">169a</strain>
    </source>
</reference>
<evidence type="ECO:0000256" key="3">
    <source>
        <dbReference type="ARBA" id="ARBA00022630"/>
    </source>
</evidence>
<evidence type="ECO:0000256" key="1">
    <source>
        <dbReference type="ARBA" id="ARBA00001974"/>
    </source>
</evidence>
<keyword evidence="9" id="KW-1185">Reference proteome</keyword>
<sequence>MSEITTDQLASSYDYVVCGGGTSGSVVAARLAEDAGIRVLVIESGRHSKDMENVHMTGGWSNNFDGPDDWNFITEPNAAANNRQVKASRGRFLGGCSGCNGTLCVRGTKQDFDDWNMAEWTGDEVWRCMSKAETFHGKDWFKADLKNHGTTGLLHTEPMDLAPISNLMLDSMQDQGLPLQHDMFTTGDNPYGCGHAPRTVVLTQENGGQRATAVISIDKDGKPVTVKASKEIIVSGGTYCTPAILNRSGIGAREELEPLGIKTLVNLPGVGKNLMDHLVNNAGLTTDHLLYHDDNLKESYRQWKEERRGALSNFPFGAFAYARLDERMKDSPEWTGAPKVAGRDPMGLTNKQPNVEYFTTECYGGPKQYADFPIDKKHCFSIICELFSPRSRGTVKLKSTNPADNPIIDHQYLSDPLDLAVLSEACAYGNEIVTKGRGTKSILKGAWPADLTHHTYTHRDEWKPYVKDHATTCYHPGGTAKMGKDDDPLAVLDERLRVRGVKGLRVVDVSVMPTLNQGHTQMPAYAIGERAAELIRQDAGASNGVKSNGVH</sequence>
<dbReference type="AlphaFoldDB" id="A0AAQ3R9H9"/>
<dbReference type="PANTHER" id="PTHR11552:SF147">
    <property type="entry name" value="CHOLINE DEHYDROGENASE, MITOCHONDRIAL"/>
    <property type="match status" value="1"/>
</dbReference>
<comment type="similarity">
    <text evidence="2">Belongs to the GMC oxidoreductase family.</text>
</comment>
<evidence type="ECO:0000256" key="2">
    <source>
        <dbReference type="ARBA" id="ARBA00010790"/>
    </source>
</evidence>
<protein>
    <recommendedName>
        <fullName evidence="7">Glucose-methanol-choline oxidoreductase N-terminal domain-containing protein</fullName>
    </recommendedName>
</protein>
<evidence type="ECO:0000256" key="4">
    <source>
        <dbReference type="ARBA" id="ARBA00022827"/>
    </source>
</evidence>
<dbReference type="InterPro" id="IPR007867">
    <property type="entry name" value="GMC_OxRtase_C"/>
</dbReference>
<dbReference type="GO" id="GO:0050660">
    <property type="term" value="F:flavin adenine dinucleotide binding"/>
    <property type="evidence" value="ECO:0007669"/>
    <property type="project" value="InterPro"/>
</dbReference>
<dbReference type="InterPro" id="IPR036188">
    <property type="entry name" value="FAD/NAD-bd_sf"/>
</dbReference>
<dbReference type="Gene3D" id="3.30.560.10">
    <property type="entry name" value="Glucose Oxidase, domain 3"/>
    <property type="match status" value="2"/>
</dbReference>
<dbReference type="Gene3D" id="3.50.50.60">
    <property type="entry name" value="FAD/NAD(P)-binding domain"/>
    <property type="match status" value="2"/>
</dbReference>
<proteinExistence type="inferred from homology"/>
<dbReference type="Pfam" id="PF00732">
    <property type="entry name" value="GMC_oxred_N"/>
    <property type="match status" value="2"/>
</dbReference>
<name>A0AAQ3R9H9_9PEZI</name>
<evidence type="ECO:0000259" key="7">
    <source>
        <dbReference type="PROSITE" id="PS00624"/>
    </source>
</evidence>
<comment type="cofactor">
    <cofactor evidence="1 6">
        <name>FAD</name>
        <dbReference type="ChEBI" id="CHEBI:57692"/>
    </cofactor>
</comment>
<accession>A0AAQ3R9H9</accession>
<dbReference type="PANTHER" id="PTHR11552">
    <property type="entry name" value="GLUCOSE-METHANOL-CHOLINE GMC OXIDOREDUCTASE"/>
    <property type="match status" value="1"/>
</dbReference>
<gene>
    <name evidence="8" type="ORF">R9X50_00591800</name>
</gene>
<evidence type="ECO:0000313" key="9">
    <source>
        <dbReference type="Proteomes" id="UP001303373"/>
    </source>
</evidence>
<feature type="active site" description="Proton donor" evidence="5">
    <location>
        <position position="475"/>
    </location>
</feature>
<organism evidence="8 9">
    <name type="scientific">Acrodontium crateriforme</name>
    <dbReference type="NCBI Taxonomy" id="150365"/>
    <lineage>
        <taxon>Eukaryota</taxon>
        <taxon>Fungi</taxon>
        <taxon>Dikarya</taxon>
        <taxon>Ascomycota</taxon>
        <taxon>Pezizomycotina</taxon>
        <taxon>Dothideomycetes</taxon>
        <taxon>Dothideomycetidae</taxon>
        <taxon>Mycosphaerellales</taxon>
        <taxon>Teratosphaeriaceae</taxon>
        <taxon>Acrodontium</taxon>
    </lineage>
</organism>
<dbReference type="PROSITE" id="PS00624">
    <property type="entry name" value="GMC_OXRED_2"/>
    <property type="match status" value="1"/>
</dbReference>
<dbReference type="InterPro" id="IPR012132">
    <property type="entry name" value="GMC_OxRdtase"/>
</dbReference>
<dbReference type="Proteomes" id="UP001303373">
    <property type="component" value="Chromosome 9"/>
</dbReference>
<dbReference type="SUPFAM" id="SSF54373">
    <property type="entry name" value="FAD-linked reductases, C-terminal domain"/>
    <property type="match status" value="1"/>
</dbReference>
<dbReference type="InterPro" id="IPR000172">
    <property type="entry name" value="GMC_OxRdtase_N"/>
</dbReference>
<keyword evidence="3" id="KW-0285">Flavoprotein</keyword>
<evidence type="ECO:0000313" key="8">
    <source>
        <dbReference type="EMBL" id="WPH03044.1"/>
    </source>
</evidence>